<keyword evidence="3" id="KW-1185">Reference proteome</keyword>
<evidence type="ECO:0000256" key="1">
    <source>
        <dbReference type="SAM" id="MobiDB-lite"/>
    </source>
</evidence>
<reference evidence="2" key="1">
    <citation type="submission" date="2021-03" db="EMBL/GenBank/DDBJ databases">
        <title>Bacillus suaedae sp. nov., isolated from Suaeda aralocaspica.</title>
        <authorList>
            <person name="Lei R.F.R."/>
        </authorList>
    </citation>
    <scope>NUCLEOTIDE SEQUENCE</scope>
    <source>
        <strain evidence="2">YZJH907-2</strain>
    </source>
</reference>
<accession>A0A940WUN5</accession>
<gene>
    <name evidence="2" type="ORF">J7W16_18285</name>
</gene>
<evidence type="ECO:0008006" key="4">
    <source>
        <dbReference type="Google" id="ProtNLM"/>
    </source>
</evidence>
<dbReference type="RefSeq" id="WP_210598933.1">
    <property type="nucleotide sequence ID" value="NZ_JAGKSQ010000010.1"/>
</dbReference>
<organism evidence="2 3">
    <name type="scientific">Halalkalibacter suaedae</name>
    <dbReference type="NCBI Taxonomy" id="2822140"/>
    <lineage>
        <taxon>Bacteria</taxon>
        <taxon>Bacillati</taxon>
        <taxon>Bacillota</taxon>
        <taxon>Bacilli</taxon>
        <taxon>Bacillales</taxon>
        <taxon>Bacillaceae</taxon>
        <taxon>Halalkalibacter</taxon>
    </lineage>
</organism>
<feature type="compositionally biased region" description="Basic and acidic residues" evidence="1">
    <location>
        <begin position="123"/>
        <end position="135"/>
    </location>
</feature>
<dbReference type="AlphaFoldDB" id="A0A940WUN5"/>
<dbReference type="EMBL" id="JAGKSQ010000010">
    <property type="protein sequence ID" value="MBP3953074.1"/>
    <property type="molecule type" value="Genomic_DNA"/>
</dbReference>
<evidence type="ECO:0000313" key="3">
    <source>
        <dbReference type="Proteomes" id="UP000678228"/>
    </source>
</evidence>
<name>A0A940WUN5_9BACI</name>
<comment type="caution">
    <text evidence="2">The sequence shown here is derived from an EMBL/GenBank/DDBJ whole genome shotgun (WGS) entry which is preliminary data.</text>
</comment>
<feature type="region of interest" description="Disordered" evidence="1">
    <location>
        <begin position="123"/>
        <end position="147"/>
    </location>
</feature>
<proteinExistence type="predicted"/>
<protein>
    <recommendedName>
        <fullName evidence="4">Helix-turn-helix domain-containing protein</fullName>
    </recommendedName>
</protein>
<evidence type="ECO:0000313" key="2">
    <source>
        <dbReference type="EMBL" id="MBP3953074.1"/>
    </source>
</evidence>
<sequence>MKSGKIDQFAHLSEFSTLKQFNRTITQFLETHGHHFTKSERIALFTLTQFSAKYIGVCNARIAKLVEAAQVQQGGISRSSFERMLRKAKKLGILSIHHTLRIKGGLSHNVYVFHPFDGATTDKLTDRPKAEKPVPSKDSTPKTQPDTLLLKTTKPLKEKELRTETVEELDASFVPSSIPTTFVRAVKPFFSTAKEIDFLWQRVRIAYRSLKFTTSVEDLLQPIIQAFKECVYRYKQKQIRTTFVQYFYRTVEAVLLVEKRRIVASETGWGSWLMG</sequence>
<dbReference type="Proteomes" id="UP000678228">
    <property type="component" value="Unassembled WGS sequence"/>
</dbReference>